<evidence type="ECO:0000259" key="10">
    <source>
        <dbReference type="Pfam" id="PF14748"/>
    </source>
</evidence>
<evidence type="ECO:0000256" key="6">
    <source>
        <dbReference type="HAMAP-Rule" id="MF_01925"/>
    </source>
</evidence>
<proteinExistence type="inferred from homology"/>
<dbReference type="SUPFAM" id="SSF48179">
    <property type="entry name" value="6-phosphogluconate dehydrogenase C-terminal domain-like"/>
    <property type="match status" value="1"/>
</dbReference>
<dbReference type="EC" id="1.5.1.2" evidence="6 7"/>
<feature type="binding site" evidence="8">
    <location>
        <begin position="6"/>
        <end position="11"/>
    </location>
    <ligand>
        <name>NADP(+)</name>
        <dbReference type="ChEBI" id="CHEBI:58349"/>
    </ligand>
</feature>
<comment type="catalytic activity">
    <reaction evidence="6">
        <text>L-proline + NADP(+) = (S)-1-pyrroline-5-carboxylate + NADPH + 2 H(+)</text>
        <dbReference type="Rhea" id="RHEA:14109"/>
        <dbReference type="ChEBI" id="CHEBI:15378"/>
        <dbReference type="ChEBI" id="CHEBI:17388"/>
        <dbReference type="ChEBI" id="CHEBI:57783"/>
        <dbReference type="ChEBI" id="CHEBI:58349"/>
        <dbReference type="ChEBI" id="CHEBI:60039"/>
        <dbReference type="EC" id="1.5.1.2"/>
    </reaction>
</comment>
<keyword evidence="4 6" id="KW-0560">Oxidoreductase</keyword>
<dbReference type="UniPathway" id="UPA00098">
    <property type="reaction ID" value="UER00361"/>
</dbReference>
<evidence type="ECO:0000256" key="1">
    <source>
        <dbReference type="ARBA" id="ARBA00005525"/>
    </source>
</evidence>
<dbReference type="GO" id="GO:0004735">
    <property type="term" value="F:pyrroline-5-carboxylate reductase activity"/>
    <property type="evidence" value="ECO:0007669"/>
    <property type="project" value="UniProtKB-UniRule"/>
</dbReference>
<dbReference type="PIRSF" id="PIRSF000193">
    <property type="entry name" value="Pyrrol-5-carb_rd"/>
    <property type="match status" value="1"/>
</dbReference>
<evidence type="ECO:0000256" key="3">
    <source>
        <dbReference type="ARBA" id="ARBA00022857"/>
    </source>
</evidence>
<dbReference type="InterPro" id="IPR028939">
    <property type="entry name" value="P5C_Rdtase_cat_N"/>
</dbReference>
<keyword evidence="12" id="KW-1185">Reference proteome</keyword>
<dbReference type="GO" id="GO:0055129">
    <property type="term" value="P:L-proline biosynthetic process"/>
    <property type="evidence" value="ECO:0007669"/>
    <property type="project" value="UniProtKB-UniRule"/>
</dbReference>
<evidence type="ECO:0000313" key="12">
    <source>
        <dbReference type="Proteomes" id="UP000249495"/>
    </source>
</evidence>
<dbReference type="InterPro" id="IPR036291">
    <property type="entry name" value="NAD(P)-bd_dom_sf"/>
</dbReference>
<dbReference type="Pfam" id="PF14748">
    <property type="entry name" value="P5CR_dimer"/>
    <property type="match status" value="1"/>
</dbReference>
<comment type="subcellular location">
    <subcellularLocation>
        <location evidence="6">Cytoplasm</location>
    </subcellularLocation>
</comment>
<keyword evidence="3 6" id="KW-0521">NADP</keyword>
<keyword evidence="2 6" id="KW-0641">Proline biosynthesis</keyword>
<dbReference type="FunFam" id="1.10.3730.10:FF:000001">
    <property type="entry name" value="Pyrroline-5-carboxylate reductase"/>
    <property type="match status" value="1"/>
</dbReference>
<evidence type="ECO:0000256" key="4">
    <source>
        <dbReference type="ARBA" id="ARBA00023002"/>
    </source>
</evidence>
<dbReference type="InterPro" id="IPR008927">
    <property type="entry name" value="6-PGluconate_DH-like_C_sf"/>
</dbReference>
<evidence type="ECO:0000256" key="2">
    <source>
        <dbReference type="ARBA" id="ARBA00022650"/>
    </source>
</evidence>
<keyword evidence="6" id="KW-0028">Amino-acid biosynthesis</keyword>
<dbReference type="Gene3D" id="1.10.3730.10">
    <property type="entry name" value="ProC C-terminal domain-like"/>
    <property type="match status" value="1"/>
</dbReference>
<evidence type="ECO:0000313" key="11">
    <source>
        <dbReference type="EMBL" id="SQF39402.1"/>
    </source>
</evidence>
<evidence type="ECO:0000256" key="7">
    <source>
        <dbReference type="NCBIfam" id="TIGR00112"/>
    </source>
</evidence>
<dbReference type="Gene3D" id="3.40.50.720">
    <property type="entry name" value="NAD(P)-binding Rossmann-like Domain"/>
    <property type="match status" value="1"/>
</dbReference>
<dbReference type="InterPro" id="IPR000304">
    <property type="entry name" value="Pyrroline-COOH_reductase"/>
</dbReference>
<dbReference type="InterPro" id="IPR029036">
    <property type="entry name" value="P5CR_dimer"/>
</dbReference>
<dbReference type="EMBL" id="LS483343">
    <property type="protein sequence ID" value="SQF39402.1"/>
    <property type="molecule type" value="Genomic_DNA"/>
</dbReference>
<dbReference type="PANTHER" id="PTHR11645">
    <property type="entry name" value="PYRROLINE-5-CARBOXYLATE REDUCTASE"/>
    <property type="match status" value="1"/>
</dbReference>
<comment type="pathway">
    <text evidence="6">Amino-acid biosynthesis; L-proline biosynthesis; L-proline from L-glutamate 5-semialdehyde: step 1/1.</text>
</comment>
<protein>
    <recommendedName>
        <fullName evidence="6 7">Pyrroline-5-carboxylate reductase</fullName>
        <shortName evidence="6">P5C reductase</shortName>
        <shortName evidence="6">P5CR</shortName>
        <ecNumber evidence="6 7">1.5.1.2</ecNumber>
    </recommendedName>
    <alternativeName>
        <fullName evidence="6">PCA reductase</fullName>
    </alternativeName>
</protein>
<dbReference type="OrthoDB" id="9805754at2"/>
<reference evidence="11 12" key="1">
    <citation type="submission" date="2018-06" db="EMBL/GenBank/DDBJ databases">
        <authorList>
            <consortium name="Pathogen Informatics"/>
            <person name="Doyle S."/>
        </authorList>
    </citation>
    <scope>NUCLEOTIDE SEQUENCE [LARGE SCALE GENOMIC DNA]</scope>
    <source>
        <strain evidence="11 12">NCTC12278</strain>
    </source>
</reference>
<evidence type="ECO:0000256" key="8">
    <source>
        <dbReference type="PIRSR" id="PIRSR000193-1"/>
    </source>
</evidence>
<dbReference type="GO" id="GO:0005737">
    <property type="term" value="C:cytoplasm"/>
    <property type="evidence" value="ECO:0007669"/>
    <property type="project" value="UniProtKB-SubCell"/>
</dbReference>
<dbReference type="STRING" id="1123303.GCA_000372425_01802"/>
<dbReference type="PANTHER" id="PTHR11645:SF0">
    <property type="entry name" value="PYRROLINE-5-CARBOXYLATE REDUCTASE 3"/>
    <property type="match status" value="1"/>
</dbReference>
<feature type="domain" description="Pyrroline-5-carboxylate reductase dimerisation" evidence="10">
    <location>
        <begin position="152"/>
        <end position="256"/>
    </location>
</feature>
<organism evidence="11 12">
    <name type="scientific">Streptococcus ferus</name>
    <dbReference type="NCBI Taxonomy" id="1345"/>
    <lineage>
        <taxon>Bacteria</taxon>
        <taxon>Bacillati</taxon>
        <taxon>Bacillota</taxon>
        <taxon>Bacilli</taxon>
        <taxon>Lactobacillales</taxon>
        <taxon>Streptococcaceae</taxon>
        <taxon>Streptococcus</taxon>
    </lineage>
</organism>
<dbReference type="AlphaFoldDB" id="A0A2X3XY84"/>
<feature type="domain" description="Pyrroline-5-carboxylate reductase catalytic N-terminal" evidence="9">
    <location>
        <begin position="2"/>
        <end position="88"/>
    </location>
</feature>
<evidence type="ECO:0000256" key="5">
    <source>
        <dbReference type="ARBA" id="ARBA00058118"/>
    </source>
</evidence>
<evidence type="ECO:0000259" key="9">
    <source>
        <dbReference type="Pfam" id="PF03807"/>
    </source>
</evidence>
<gene>
    <name evidence="6 11" type="primary">proC</name>
    <name evidence="11" type="ORF">NCTC12278_00318</name>
</gene>
<dbReference type="HAMAP" id="MF_01925">
    <property type="entry name" value="P5C_reductase"/>
    <property type="match status" value="1"/>
</dbReference>
<dbReference type="Proteomes" id="UP000249495">
    <property type="component" value="Chromosome 1"/>
</dbReference>
<keyword evidence="6" id="KW-0963">Cytoplasm</keyword>
<comment type="similarity">
    <text evidence="1 6">Belongs to the pyrroline-5-carboxylate reductase family.</text>
</comment>
<name>A0A2X3XY84_9STRE</name>
<dbReference type="KEGG" id="sfer:NCTC12278_00318"/>
<dbReference type="NCBIfam" id="TIGR00112">
    <property type="entry name" value="proC"/>
    <property type="match status" value="1"/>
</dbReference>
<dbReference type="Pfam" id="PF03807">
    <property type="entry name" value="F420_oxidored"/>
    <property type="match status" value="1"/>
</dbReference>
<dbReference type="RefSeq" id="WP_018031106.1">
    <property type="nucleotide sequence ID" value="NZ_LS483343.1"/>
</dbReference>
<comment type="function">
    <text evidence="5 6">Catalyzes the reduction of 1-pyrroline-5-carboxylate (PCA) to L-proline.</text>
</comment>
<comment type="catalytic activity">
    <reaction evidence="6">
        <text>L-proline + NAD(+) = (S)-1-pyrroline-5-carboxylate + NADH + 2 H(+)</text>
        <dbReference type="Rhea" id="RHEA:14105"/>
        <dbReference type="ChEBI" id="CHEBI:15378"/>
        <dbReference type="ChEBI" id="CHEBI:17388"/>
        <dbReference type="ChEBI" id="CHEBI:57540"/>
        <dbReference type="ChEBI" id="CHEBI:57945"/>
        <dbReference type="ChEBI" id="CHEBI:60039"/>
        <dbReference type="EC" id="1.5.1.2"/>
    </reaction>
</comment>
<dbReference type="SUPFAM" id="SSF51735">
    <property type="entry name" value="NAD(P)-binding Rossmann-fold domains"/>
    <property type="match status" value="1"/>
</dbReference>
<sequence length="260" mass="27769">MKIGFIGAGKMAGAIIKGLEKTDFDIILSETNLKRSQERAKDLGVSYAQSHQELIHQADLLVLGVKPQFLKQALEGLVIDKPILSMAAGISLETLAQLTTDSLPIIRIMPNLNAEILKSTTAICRNPFVSDSLFETAQQITNAFGSTFVLDEKDFDAFTALAGSSPAYIALFIEALAKAGVKYGFPKTTALDIVTQTLLATSENLLQSDQSPNDFIDKVSSPGGTTVAGLLDLEKTGFTASTVSAIDATINRSQQLSKRG</sequence>
<accession>A0A2X3XY84</accession>